<evidence type="ECO:0000259" key="15">
    <source>
        <dbReference type="PROSITE" id="PS50109"/>
    </source>
</evidence>
<reference evidence="17" key="2">
    <citation type="journal article" date="2021" name="PeerJ">
        <title>Extensive microbial diversity within the chicken gut microbiome revealed by metagenomics and culture.</title>
        <authorList>
            <person name="Gilroy R."/>
            <person name="Ravi A."/>
            <person name="Getino M."/>
            <person name="Pursley I."/>
            <person name="Horton D.L."/>
            <person name="Alikhan N.F."/>
            <person name="Baker D."/>
            <person name="Gharbi K."/>
            <person name="Hall N."/>
            <person name="Watson M."/>
            <person name="Adriaenssens E.M."/>
            <person name="Foster-Nyarko E."/>
            <person name="Jarju S."/>
            <person name="Secka A."/>
            <person name="Antonio M."/>
            <person name="Oren A."/>
            <person name="Chaudhuri R.R."/>
            <person name="La Ragione R."/>
            <person name="Hildebrand F."/>
            <person name="Pallen M.J."/>
        </authorList>
    </citation>
    <scope>NUCLEOTIDE SEQUENCE</scope>
    <source>
        <strain evidence="17">ChiSxjej1B13-7041</strain>
    </source>
</reference>
<dbReference type="EMBL" id="DVHU01000007">
    <property type="protein sequence ID" value="HIR91893.1"/>
    <property type="molecule type" value="Genomic_DNA"/>
</dbReference>
<evidence type="ECO:0000256" key="8">
    <source>
        <dbReference type="ARBA" id="ARBA00022741"/>
    </source>
</evidence>
<protein>
    <recommendedName>
        <fullName evidence="3">histidine kinase</fullName>
        <ecNumber evidence="3">2.7.13.3</ecNumber>
    </recommendedName>
</protein>
<organism evidence="17 18">
    <name type="scientific">Candidatus Egerieimonas intestinavium</name>
    <dbReference type="NCBI Taxonomy" id="2840777"/>
    <lineage>
        <taxon>Bacteria</taxon>
        <taxon>Bacillati</taxon>
        <taxon>Bacillota</taxon>
        <taxon>Clostridia</taxon>
        <taxon>Lachnospirales</taxon>
        <taxon>Lachnospiraceae</taxon>
        <taxon>Lachnospiraceae incertae sedis</taxon>
        <taxon>Candidatus Egerieimonas</taxon>
    </lineage>
</organism>
<dbReference type="GO" id="GO:0005524">
    <property type="term" value="F:ATP binding"/>
    <property type="evidence" value="ECO:0007669"/>
    <property type="project" value="UniProtKB-KW"/>
</dbReference>
<keyword evidence="7 14" id="KW-0812">Transmembrane</keyword>
<dbReference type="InterPro" id="IPR036890">
    <property type="entry name" value="HATPase_C_sf"/>
</dbReference>
<dbReference type="EC" id="2.7.13.3" evidence="3"/>
<evidence type="ECO:0000256" key="4">
    <source>
        <dbReference type="ARBA" id="ARBA00022475"/>
    </source>
</evidence>
<evidence type="ECO:0000256" key="7">
    <source>
        <dbReference type="ARBA" id="ARBA00022692"/>
    </source>
</evidence>
<evidence type="ECO:0000259" key="16">
    <source>
        <dbReference type="PROSITE" id="PS50885"/>
    </source>
</evidence>
<dbReference type="PROSITE" id="PS50109">
    <property type="entry name" value="HIS_KIN"/>
    <property type="match status" value="1"/>
</dbReference>
<reference evidence="17" key="1">
    <citation type="submission" date="2020-10" db="EMBL/GenBank/DDBJ databases">
        <authorList>
            <person name="Gilroy R."/>
        </authorList>
    </citation>
    <scope>NUCLEOTIDE SEQUENCE</scope>
    <source>
        <strain evidence="17">ChiSxjej1B13-7041</strain>
    </source>
</reference>
<dbReference type="InterPro" id="IPR003661">
    <property type="entry name" value="HisK_dim/P_dom"/>
</dbReference>
<dbReference type="AlphaFoldDB" id="A0A9D1EH23"/>
<dbReference type="InterPro" id="IPR003594">
    <property type="entry name" value="HATPase_dom"/>
</dbReference>
<dbReference type="SUPFAM" id="SSF55874">
    <property type="entry name" value="ATPase domain of HSP90 chaperone/DNA topoisomerase II/histidine kinase"/>
    <property type="match status" value="1"/>
</dbReference>
<keyword evidence="9 17" id="KW-0418">Kinase</keyword>
<evidence type="ECO:0000256" key="5">
    <source>
        <dbReference type="ARBA" id="ARBA00022553"/>
    </source>
</evidence>
<keyword evidence="13 14" id="KW-0472">Membrane</keyword>
<dbReference type="Pfam" id="PF02518">
    <property type="entry name" value="HATPase_c"/>
    <property type="match status" value="1"/>
</dbReference>
<evidence type="ECO:0000256" key="1">
    <source>
        <dbReference type="ARBA" id="ARBA00000085"/>
    </source>
</evidence>
<dbReference type="SMART" id="SM00388">
    <property type="entry name" value="HisKA"/>
    <property type="match status" value="1"/>
</dbReference>
<gene>
    <name evidence="17" type="ORF">IAB98_00545</name>
</gene>
<comment type="subcellular location">
    <subcellularLocation>
        <location evidence="2">Cell membrane</location>
        <topology evidence="2">Multi-pass membrane protein</topology>
    </subcellularLocation>
</comment>
<keyword evidence="4" id="KW-1003">Cell membrane</keyword>
<evidence type="ECO:0000256" key="11">
    <source>
        <dbReference type="ARBA" id="ARBA00022989"/>
    </source>
</evidence>
<dbReference type="GO" id="GO:0005886">
    <property type="term" value="C:plasma membrane"/>
    <property type="evidence" value="ECO:0007669"/>
    <property type="project" value="UniProtKB-SubCell"/>
</dbReference>
<dbReference type="InterPro" id="IPR050398">
    <property type="entry name" value="HssS/ArlS-like"/>
</dbReference>
<evidence type="ECO:0000256" key="13">
    <source>
        <dbReference type="ARBA" id="ARBA00023136"/>
    </source>
</evidence>
<feature type="domain" description="HAMP" evidence="16">
    <location>
        <begin position="117"/>
        <end position="169"/>
    </location>
</feature>
<evidence type="ECO:0000256" key="12">
    <source>
        <dbReference type="ARBA" id="ARBA00023012"/>
    </source>
</evidence>
<keyword evidence="12" id="KW-0902">Two-component regulatory system</keyword>
<keyword evidence="11 14" id="KW-1133">Transmembrane helix</keyword>
<dbReference type="PANTHER" id="PTHR45528:SF1">
    <property type="entry name" value="SENSOR HISTIDINE KINASE CPXA"/>
    <property type="match status" value="1"/>
</dbReference>
<dbReference type="Gene3D" id="3.30.565.10">
    <property type="entry name" value="Histidine kinase-like ATPase, C-terminal domain"/>
    <property type="match status" value="1"/>
</dbReference>
<evidence type="ECO:0000256" key="2">
    <source>
        <dbReference type="ARBA" id="ARBA00004651"/>
    </source>
</evidence>
<dbReference type="SUPFAM" id="SSF158472">
    <property type="entry name" value="HAMP domain-like"/>
    <property type="match status" value="1"/>
</dbReference>
<comment type="caution">
    <text evidence="17">The sequence shown here is derived from an EMBL/GenBank/DDBJ whole genome shotgun (WGS) entry which is preliminary data.</text>
</comment>
<dbReference type="SMART" id="SM00387">
    <property type="entry name" value="HATPase_c"/>
    <property type="match status" value="1"/>
</dbReference>
<dbReference type="InterPro" id="IPR036097">
    <property type="entry name" value="HisK_dim/P_sf"/>
</dbReference>
<evidence type="ECO:0000313" key="17">
    <source>
        <dbReference type="EMBL" id="HIR91893.1"/>
    </source>
</evidence>
<dbReference type="Proteomes" id="UP000886841">
    <property type="component" value="Unassembled WGS sequence"/>
</dbReference>
<keyword evidence="6" id="KW-0808">Transferase</keyword>
<evidence type="ECO:0000256" key="10">
    <source>
        <dbReference type="ARBA" id="ARBA00022840"/>
    </source>
</evidence>
<dbReference type="PROSITE" id="PS50885">
    <property type="entry name" value="HAMP"/>
    <property type="match status" value="1"/>
</dbReference>
<accession>A0A9D1EH23</accession>
<keyword evidence="8" id="KW-0547">Nucleotide-binding</keyword>
<dbReference type="CDD" id="cd00082">
    <property type="entry name" value="HisKA"/>
    <property type="match status" value="1"/>
</dbReference>
<feature type="domain" description="Histidine kinase" evidence="15">
    <location>
        <begin position="184"/>
        <end position="397"/>
    </location>
</feature>
<evidence type="ECO:0000256" key="6">
    <source>
        <dbReference type="ARBA" id="ARBA00022679"/>
    </source>
</evidence>
<dbReference type="SMART" id="SM00304">
    <property type="entry name" value="HAMP"/>
    <property type="match status" value="1"/>
</dbReference>
<dbReference type="Pfam" id="PF00512">
    <property type="entry name" value="HisKA"/>
    <property type="match status" value="1"/>
</dbReference>
<dbReference type="InterPro" id="IPR003660">
    <property type="entry name" value="HAMP_dom"/>
</dbReference>
<dbReference type="Gene3D" id="1.10.287.130">
    <property type="match status" value="1"/>
</dbReference>
<dbReference type="Gene3D" id="6.10.340.10">
    <property type="match status" value="1"/>
</dbReference>
<dbReference type="Pfam" id="PF00672">
    <property type="entry name" value="HAMP"/>
    <property type="match status" value="1"/>
</dbReference>
<keyword evidence="5" id="KW-0597">Phosphoprotein</keyword>
<evidence type="ECO:0000256" key="14">
    <source>
        <dbReference type="SAM" id="Phobius"/>
    </source>
</evidence>
<dbReference type="GO" id="GO:0000155">
    <property type="term" value="F:phosphorelay sensor kinase activity"/>
    <property type="evidence" value="ECO:0007669"/>
    <property type="project" value="InterPro"/>
</dbReference>
<dbReference type="PANTHER" id="PTHR45528">
    <property type="entry name" value="SENSOR HISTIDINE KINASE CPXA"/>
    <property type="match status" value="1"/>
</dbReference>
<dbReference type="InterPro" id="IPR005467">
    <property type="entry name" value="His_kinase_dom"/>
</dbReference>
<name>A0A9D1EH23_9FIRM</name>
<comment type="catalytic activity">
    <reaction evidence="1">
        <text>ATP + protein L-histidine = ADP + protein N-phospho-L-histidine.</text>
        <dbReference type="EC" id="2.7.13.3"/>
    </reaction>
</comment>
<evidence type="ECO:0000313" key="18">
    <source>
        <dbReference type="Proteomes" id="UP000886841"/>
    </source>
</evidence>
<proteinExistence type="predicted"/>
<dbReference type="CDD" id="cd06225">
    <property type="entry name" value="HAMP"/>
    <property type="match status" value="1"/>
</dbReference>
<sequence>MGKISAHIQQMSLKKALMVLAFLCLGLVSLLTAFTIIGLSKARQEIWGSRSVRITEYTLELSSGDEPLKITPEAYDFEPLAGEKRLAYGLLTAALAVLPALYLAAGAAFMAALYYRLKLQRPLSSLKSGVEHIARRDLDFQLTYASADELGRLCQAFSQMQEEIRASNRQMWTMLQERRALTASISHDLRTPLTVLKGYLDYLDKAGRQGKLTDQGRQSTISHMEEALRRLERYVDCVKDIQRVEELEIKREPVQLDSYISSIAKDFFLLAEKRGRALEIGKLTRTEEIQVDRDMLSRVLENLFDNALRFSVNRIYFSVAETPEQIIFALEDDGRGFSREELKGATAFFYSSSKEQGNFGIGLSLSKILCQKLGGDLVLSNGQGGGARAIVQLNKSQLC</sequence>
<feature type="transmembrane region" description="Helical" evidence="14">
    <location>
        <begin position="86"/>
        <end position="115"/>
    </location>
</feature>
<evidence type="ECO:0000256" key="3">
    <source>
        <dbReference type="ARBA" id="ARBA00012438"/>
    </source>
</evidence>
<evidence type="ECO:0000256" key="9">
    <source>
        <dbReference type="ARBA" id="ARBA00022777"/>
    </source>
</evidence>
<dbReference type="SUPFAM" id="SSF47384">
    <property type="entry name" value="Homodimeric domain of signal transducing histidine kinase"/>
    <property type="match status" value="1"/>
</dbReference>
<keyword evidence="10" id="KW-0067">ATP-binding</keyword>